<sequence length="120" mass="13534">MLPHVVAFTQCAECPRYSQKPLHFAKAGHSYLFQNGNFGTREGKNISQGRKHMENNIAPFKSRIYNQTKLRQFARRFFGETLCEASRHIKRLTRSTPFDEGSKSEICGVGEGIGGIGDQL</sequence>
<organism evidence="1 2">
    <name type="scientific">Araneus ventricosus</name>
    <name type="common">Orbweaver spider</name>
    <name type="synonym">Epeira ventricosa</name>
    <dbReference type="NCBI Taxonomy" id="182803"/>
    <lineage>
        <taxon>Eukaryota</taxon>
        <taxon>Metazoa</taxon>
        <taxon>Ecdysozoa</taxon>
        <taxon>Arthropoda</taxon>
        <taxon>Chelicerata</taxon>
        <taxon>Arachnida</taxon>
        <taxon>Araneae</taxon>
        <taxon>Araneomorphae</taxon>
        <taxon>Entelegynae</taxon>
        <taxon>Araneoidea</taxon>
        <taxon>Araneidae</taxon>
        <taxon>Araneus</taxon>
    </lineage>
</organism>
<dbReference type="Proteomes" id="UP000499080">
    <property type="component" value="Unassembled WGS sequence"/>
</dbReference>
<reference evidence="1 2" key="1">
    <citation type="journal article" date="2019" name="Sci. Rep.">
        <title>Orb-weaving spider Araneus ventricosus genome elucidates the spidroin gene catalogue.</title>
        <authorList>
            <person name="Kono N."/>
            <person name="Nakamura H."/>
            <person name="Ohtoshi R."/>
            <person name="Moran D.A.P."/>
            <person name="Shinohara A."/>
            <person name="Yoshida Y."/>
            <person name="Fujiwara M."/>
            <person name="Mori M."/>
            <person name="Tomita M."/>
            <person name="Arakawa K."/>
        </authorList>
    </citation>
    <scope>NUCLEOTIDE SEQUENCE [LARGE SCALE GENOMIC DNA]</scope>
</reference>
<gene>
    <name evidence="1" type="ORF">AVEN_197543_1</name>
</gene>
<comment type="caution">
    <text evidence="1">The sequence shown here is derived from an EMBL/GenBank/DDBJ whole genome shotgun (WGS) entry which is preliminary data.</text>
</comment>
<dbReference type="EMBL" id="BGPR01000106">
    <property type="protein sequence ID" value="GBL94868.1"/>
    <property type="molecule type" value="Genomic_DNA"/>
</dbReference>
<evidence type="ECO:0000313" key="2">
    <source>
        <dbReference type="Proteomes" id="UP000499080"/>
    </source>
</evidence>
<name>A0A4Y2BS37_ARAVE</name>
<evidence type="ECO:0000313" key="1">
    <source>
        <dbReference type="EMBL" id="GBL94868.1"/>
    </source>
</evidence>
<protein>
    <submittedName>
        <fullName evidence="1">Uncharacterized protein</fullName>
    </submittedName>
</protein>
<accession>A0A4Y2BS37</accession>
<keyword evidence="2" id="KW-1185">Reference proteome</keyword>
<dbReference type="AlphaFoldDB" id="A0A4Y2BS37"/>
<proteinExistence type="predicted"/>